<proteinExistence type="predicted"/>
<organism evidence="2 3">
    <name type="scientific">Brevundimonas balnearis</name>
    <dbReference type="NCBI Taxonomy" id="1572858"/>
    <lineage>
        <taxon>Bacteria</taxon>
        <taxon>Pseudomonadati</taxon>
        <taxon>Pseudomonadota</taxon>
        <taxon>Alphaproteobacteria</taxon>
        <taxon>Caulobacterales</taxon>
        <taxon>Caulobacteraceae</taxon>
        <taxon>Brevundimonas</taxon>
    </lineage>
</organism>
<feature type="region of interest" description="Disordered" evidence="1">
    <location>
        <begin position="43"/>
        <end position="67"/>
    </location>
</feature>
<gene>
    <name evidence="2" type="ORF">ACFFGE_03925</name>
</gene>
<evidence type="ECO:0000313" key="2">
    <source>
        <dbReference type="EMBL" id="MFC0633027.1"/>
    </source>
</evidence>
<keyword evidence="3" id="KW-1185">Reference proteome</keyword>
<reference evidence="2 3" key="1">
    <citation type="submission" date="2024-09" db="EMBL/GenBank/DDBJ databases">
        <authorList>
            <person name="Sun Q."/>
            <person name="Mori K."/>
        </authorList>
    </citation>
    <scope>NUCLEOTIDE SEQUENCE [LARGE SCALE GENOMIC DNA]</scope>
    <source>
        <strain evidence="2 3">NCAIM B.02621</strain>
    </source>
</reference>
<dbReference type="RefSeq" id="WP_376834496.1">
    <property type="nucleotide sequence ID" value="NZ_JBHLSW010000003.1"/>
</dbReference>
<protein>
    <recommendedName>
        <fullName evidence="4">Lipoprotein</fullName>
    </recommendedName>
</protein>
<evidence type="ECO:0008006" key="4">
    <source>
        <dbReference type="Google" id="ProtNLM"/>
    </source>
</evidence>
<sequence>MSERSDNQHLKSISDKLTWALIFLFIIMLNTCSLSDDIEDAIRDRGGDTAAPAAPPQPVEPAAPAAS</sequence>
<accession>A0ABV6R077</accession>
<evidence type="ECO:0000256" key="1">
    <source>
        <dbReference type="SAM" id="MobiDB-lite"/>
    </source>
</evidence>
<name>A0ABV6R077_9CAUL</name>
<comment type="caution">
    <text evidence="2">The sequence shown here is derived from an EMBL/GenBank/DDBJ whole genome shotgun (WGS) entry which is preliminary data.</text>
</comment>
<dbReference type="EMBL" id="JBHLSW010000003">
    <property type="protein sequence ID" value="MFC0633027.1"/>
    <property type="molecule type" value="Genomic_DNA"/>
</dbReference>
<dbReference type="Proteomes" id="UP001589906">
    <property type="component" value="Unassembled WGS sequence"/>
</dbReference>
<evidence type="ECO:0000313" key="3">
    <source>
        <dbReference type="Proteomes" id="UP001589906"/>
    </source>
</evidence>